<dbReference type="SMART" id="SM00450">
    <property type="entry name" value="RHOD"/>
    <property type="match status" value="2"/>
</dbReference>
<dbReference type="Gene3D" id="3.40.250.10">
    <property type="entry name" value="Rhodanese-like domain"/>
    <property type="match status" value="2"/>
</dbReference>
<dbReference type="KEGG" id="boz:DBV39_08470"/>
<organism evidence="4 5">
    <name type="scientific">Orrella marina</name>
    <dbReference type="NCBI Taxonomy" id="2163011"/>
    <lineage>
        <taxon>Bacteria</taxon>
        <taxon>Pseudomonadati</taxon>
        <taxon>Pseudomonadota</taxon>
        <taxon>Betaproteobacteria</taxon>
        <taxon>Burkholderiales</taxon>
        <taxon>Alcaligenaceae</taxon>
        <taxon>Orrella</taxon>
    </lineage>
</organism>
<dbReference type="SUPFAM" id="SSF52821">
    <property type="entry name" value="Rhodanese/Cell cycle control phosphatase"/>
    <property type="match status" value="2"/>
</dbReference>
<sequence>MSHVTTTHLVSADWLKTHLHDSGIRVFDCTTHMVAQPVGASKIISGRPAYEQGHIPGAIHLDMVQDLSDPSGTYPYTMLQPQEFEQLARRIGLQKEDHVVLYGTSAITTITRAWLVFYVMGHTQVSILDGGLKAWQSVHGEITSSIPSIVPSQYTVDAPRLNHIADLSRVKEMTRKNPACLVNALSREQYEGTGGAHYGRPGRIPGSRHLAARDLVDPENGLFRSQTKLLRMIQEAGLEPHMPVIHYCGGGIAASTTAFVLAMLGWNDWALYDNSLLEWSTQSDTPMEIGQSRG</sequence>
<feature type="domain" description="Rhodanese" evidence="3">
    <location>
        <begin position="202"/>
        <end position="288"/>
    </location>
</feature>
<dbReference type="AlphaFoldDB" id="A0A2R4XIU7"/>
<reference evidence="4 5" key="1">
    <citation type="submission" date="2018-04" db="EMBL/GenBank/DDBJ databases">
        <title>Bordetella sp. HZ20 isolated from seawater.</title>
        <authorList>
            <person name="Sun C."/>
        </authorList>
    </citation>
    <scope>NUCLEOTIDE SEQUENCE [LARGE SCALE GENOMIC DNA]</scope>
    <source>
        <strain evidence="4 5">HZ20</strain>
    </source>
</reference>
<accession>A0A2R4XIU7</accession>
<dbReference type="PROSITE" id="PS00380">
    <property type="entry name" value="RHODANESE_1"/>
    <property type="match status" value="1"/>
</dbReference>
<dbReference type="PANTHER" id="PTHR11364:SF27">
    <property type="entry name" value="SULFURTRANSFERASE"/>
    <property type="match status" value="1"/>
</dbReference>
<dbReference type="RefSeq" id="WP_108621160.1">
    <property type="nucleotide sequence ID" value="NZ_CP028901.1"/>
</dbReference>
<evidence type="ECO:0000256" key="1">
    <source>
        <dbReference type="ARBA" id="ARBA00022679"/>
    </source>
</evidence>
<evidence type="ECO:0000256" key="2">
    <source>
        <dbReference type="ARBA" id="ARBA00022737"/>
    </source>
</evidence>
<protein>
    <recommendedName>
        <fullName evidence="3">Rhodanese domain-containing protein</fullName>
    </recommendedName>
</protein>
<dbReference type="EMBL" id="CP028901">
    <property type="protein sequence ID" value="AWB33731.1"/>
    <property type="molecule type" value="Genomic_DNA"/>
</dbReference>
<gene>
    <name evidence="4" type="ORF">DBV39_08470</name>
</gene>
<dbReference type="PANTHER" id="PTHR11364">
    <property type="entry name" value="THIOSULFATE SULFERTANSFERASE"/>
    <property type="match status" value="1"/>
</dbReference>
<dbReference type="InterPro" id="IPR045078">
    <property type="entry name" value="TST/MPST-like"/>
</dbReference>
<evidence type="ECO:0000313" key="5">
    <source>
        <dbReference type="Proteomes" id="UP000244571"/>
    </source>
</evidence>
<dbReference type="PROSITE" id="PS50206">
    <property type="entry name" value="RHODANESE_3"/>
    <property type="match status" value="2"/>
</dbReference>
<dbReference type="OrthoDB" id="9781034at2"/>
<name>A0A2R4XIU7_9BURK</name>
<dbReference type="InterPro" id="IPR001307">
    <property type="entry name" value="Thiosulphate_STrfase_CS"/>
</dbReference>
<feature type="domain" description="Rhodanese" evidence="3">
    <location>
        <begin position="47"/>
        <end position="144"/>
    </location>
</feature>
<dbReference type="InterPro" id="IPR036873">
    <property type="entry name" value="Rhodanese-like_dom_sf"/>
</dbReference>
<dbReference type="GO" id="GO:0004792">
    <property type="term" value="F:thiosulfate-cyanide sulfurtransferase activity"/>
    <property type="evidence" value="ECO:0007669"/>
    <property type="project" value="InterPro"/>
</dbReference>
<keyword evidence="2" id="KW-0677">Repeat</keyword>
<keyword evidence="1" id="KW-0808">Transferase</keyword>
<keyword evidence="5" id="KW-1185">Reference proteome</keyword>
<dbReference type="Pfam" id="PF00581">
    <property type="entry name" value="Rhodanese"/>
    <property type="match status" value="2"/>
</dbReference>
<dbReference type="Proteomes" id="UP000244571">
    <property type="component" value="Chromosome"/>
</dbReference>
<proteinExistence type="predicted"/>
<dbReference type="InterPro" id="IPR001763">
    <property type="entry name" value="Rhodanese-like_dom"/>
</dbReference>
<dbReference type="CDD" id="cd01448">
    <property type="entry name" value="TST_Repeat_1"/>
    <property type="match status" value="1"/>
</dbReference>
<evidence type="ECO:0000259" key="3">
    <source>
        <dbReference type="PROSITE" id="PS50206"/>
    </source>
</evidence>
<evidence type="ECO:0000313" key="4">
    <source>
        <dbReference type="EMBL" id="AWB33731.1"/>
    </source>
</evidence>